<dbReference type="OrthoDB" id="9794577at2"/>
<comment type="similarity">
    <text evidence="2">Belongs to the CpsD/CapB family.</text>
</comment>
<dbReference type="STRING" id="403833.Pmob_0944"/>
<dbReference type="PANTHER" id="PTHR32309:SF13">
    <property type="entry name" value="FERRIC ENTEROBACTIN TRANSPORT PROTEIN FEPE"/>
    <property type="match status" value="1"/>
</dbReference>
<evidence type="ECO:0000313" key="22">
    <source>
        <dbReference type="Proteomes" id="UP000000789"/>
    </source>
</evidence>
<reference evidence="21" key="1">
    <citation type="submission" date="2007-11" db="EMBL/GenBank/DDBJ databases">
        <title>Complete sequence of Petroga mobilis SJ95.</title>
        <authorList>
            <consortium name="US DOE Joint Genome Institute"/>
            <person name="Copeland A."/>
            <person name="Lucas S."/>
            <person name="Lapidus A."/>
            <person name="Barry K."/>
            <person name="Glavina del Rio T."/>
            <person name="Dalin E."/>
            <person name="Tice H."/>
            <person name="Pitluck S."/>
            <person name="Meincke L."/>
            <person name="Brettin T."/>
            <person name="Bruce D."/>
            <person name="Detter J.C."/>
            <person name="Han C."/>
            <person name="Kuske C.R."/>
            <person name="Schmutz J."/>
            <person name="Larimer F."/>
            <person name="Land M."/>
            <person name="Hauser L."/>
            <person name="Kyrpides N."/>
            <person name="Mikhailova N."/>
            <person name="Noll K."/>
            <person name="Richardson P."/>
        </authorList>
    </citation>
    <scope>NUCLEOTIDE SEQUENCE [LARGE SCALE GENOMIC DNA]</scope>
    <source>
        <strain evidence="21">SJ95</strain>
    </source>
</reference>
<evidence type="ECO:0000256" key="10">
    <source>
        <dbReference type="ARBA" id="ARBA00022777"/>
    </source>
</evidence>
<evidence type="ECO:0000313" key="21">
    <source>
        <dbReference type="EMBL" id="ABX31666.1"/>
    </source>
</evidence>
<evidence type="ECO:0000256" key="1">
    <source>
        <dbReference type="ARBA" id="ARBA00004429"/>
    </source>
</evidence>
<dbReference type="EC" id="2.7.10.2" evidence="4"/>
<keyword evidence="16" id="KW-0175">Coiled coil</keyword>
<dbReference type="InterPro" id="IPR050445">
    <property type="entry name" value="Bact_polysacc_biosynth/exp"/>
</dbReference>
<evidence type="ECO:0000256" key="7">
    <source>
        <dbReference type="ARBA" id="ARBA00022679"/>
    </source>
</evidence>
<keyword evidence="10" id="KW-0418">Kinase</keyword>
<comment type="subcellular location">
    <subcellularLocation>
        <location evidence="1">Cell inner membrane</location>
        <topology evidence="1">Multi-pass membrane protein</topology>
    </subcellularLocation>
</comment>
<evidence type="ECO:0000256" key="8">
    <source>
        <dbReference type="ARBA" id="ARBA00022692"/>
    </source>
</evidence>
<evidence type="ECO:0000256" key="9">
    <source>
        <dbReference type="ARBA" id="ARBA00022741"/>
    </source>
</evidence>
<comment type="catalytic activity">
    <reaction evidence="15">
        <text>L-tyrosyl-[protein] + ATP = O-phospho-L-tyrosyl-[protein] + ADP + H(+)</text>
        <dbReference type="Rhea" id="RHEA:10596"/>
        <dbReference type="Rhea" id="RHEA-COMP:10136"/>
        <dbReference type="Rhea" id="RHEA-COMP:20101"/>
        <dbReference type="ChEBI" id="CHEBI:15378"/>
        <dbReference type="ChEBI" id="CHEBI:30616"/>
        <dbReference type="ChEBI" id="CHEBI:46858"/>
        <dbReference type="ChEBI" id="CHEBI:61978"/>
        <dbReference type="ChEBI" id="CHEBI:456216"/>
        <dbReference type="EC" id="2.7.10.2"/>
    </reaction>
</comment>
<dbReference type="SUPFAM" id="SSF52540">
    <property type="entry name" value="P-loop containing nucleoside triphosphate hydrolases"/>
    <property type="match status" value="1"/>
</dbReference>
<organism evidence="21 22">
    <name type="scientific">Petrotoga mobilis (strain DSM 10674 / SJ95)</name>
    <dbReference type="NCBI Taxonomy" id="403833"/>
    <lineage>
        <taxon>Bacteria</taxon>
        <taxon>Thermotogati</taxon>
        <taxon>Thermotogota</taxon>
        <taxon>Thermotogae</taxon>
        <taxon>Petrotogales</taxon>
        <taxon>Petrotogaceae</taxon>
        <taxon>Petrotoga</taxon>
    </lineage>
</organism>
<evidence type="ECO:0000256" key="11">
    <source>
        <dbReference type="ARBA" id="ARBA00022840"/>
    </source>
</evidence>
<keyword evidence="5" id="KW-1003">Cell membrane</keyword>
<feature type="domain" description="Polysaccharide chain length determinant N-terminal" evidence="18">
    <location>
        <begin position="3"/>
        <end position="94"/>
    </location>
</feature>
<dbReference type="HOGENOM" id="CLU_009912_2_1_0"/>
<dbReference type="AlphaFoldDB" id="A9BJS3"/>
<evidence type="ECO:0000259" key="19">
    <source>
        <dbReference type="Pfam" id="PF13614"/>
    </source>
</evidence>
<evidence type="ECO:0000256" key="16">
    <source>
        <dbReference type="SAM" id="Coils"/>
    </source>
</evidence>
<evidence type="ECO:0000256" key="17">
    <source>
        <dbReference type="SAM" id="Phobius"/>
    </source>
</evidence>
<keyword evidence="6" id="KW-0997">Cell inner membrane</keyword>
<dbReference type="CDD" id="cd05387">
    <property type="entry name" value="BY-kinase"/>
    <property type="match status" value="1"/>
</dbReference>
<dbReference type="EMBL" id="CP000879">
    <property type="protein sequence ID" value="ABX31666.1"/>
    <property type="molecule type" value="Genomic_DNA"/>
</dbReference>
<feature type="coiled-coil region" evidence="16">
    <location>
        <begin position="356"/>
        <end position="383"/>
    </location>
</feature>
<dbReference type="GO" id="GO:0005886">
    <property type="term" value="C:plasma membrane"/>
    <property type="evidence" value="ECO:0007669"/>
    <property type="project" value="UniProtKB-SubCell"/>
</dbReference>
<keyword evidence="11" id="KW-0067">ATP-binding</keyword>
<keyword evidence="9" id="KW-0547">Nucleotide-binding</keyword>
<dbReference type="PANTHER" id="PTHR32309">
    <property type="entry name" value="TYROSINE-PROTEIN KINASE"/>
    <property type="match status" value="1"/>
</dbReference>
<dbReference type="Pfam" id="PF13807">
    <property type="entry name" value="GNVR"/>
    <property type="match status" value="1"/>
</dbReference>
<feature type="domain" description="Tyrosine-protein kinase G-rich" evidence="20">
    <location>
        <begin position="366"/>
        <end position="443"/>
    </location>
</feature>
<dbReference type="Pfam" id="PF13614">
    <property type="entry name" value="AAA_31"/>
    <property type="match status" value="1"/>
</dbReference>
<keyword evidence="7 21" id="KW-0808">Transferase</keyword>
<dbReference type="InterPro" id="IPR027417">
    <property type="entry name" value="P-loop_NTPase"/>
</dbReference>
<evidence type="ECO:0000256" key="14">
    <source>
        <dbReference type="ARBA" id="ARBA00023137"/>
    </source>
</evidence>
<accession>A9BJS3</accession>
<dbReference type="RefSeq" id="WP_012208769.1">
    <property type="nucleotide sequence ID" value="NC_010003.1"/>
</dbReference>
<comment type="similarity">
    <text evidence="3">Belongs to the etk/wzc family.</text>
</comment>
<evidence type="ECO:0000256" key="12">
    <source>
        <dbReference type="ARBA" id="ARBA00022989"/>
    </source>
</evidence>
<dbReference type="InterPro" id="IPR032807">
    <property type="entry name" value="GNVR"/>
</dbReference>
<feature type="transmembrane region" description="Helical" evidence="17">
    <location>
        <begin position="424"/>
        <end position="444"/>
    </location>
</feature>
<evidence type="ECO:0000256" key="6">
    <source>
        <dbReference type="ARBA" id="ARBA00022519"/>
    </source>
</evidence>
<feature type="domain" description="AAA" evidence="19">
    <location>
        <begin position="524"/>
        <end position="644"/>
    </location>
</feature>
<protein>
    <recommendedName>
        <fullName evidence="4">non-specific protein-tyrosine kinase</fullName>
        <ecNumber evidence="4">2.7.10.2</ecNumber>
    </recommendedName>
</protein>
<dbReference type="FunFam" id="3.40.50.300:FF:000527">
    <property type="entry name" value="Tyrosine-protein kinase etk"/>
    <property type="match status" value="1"/>
</dbReference>
<sequence>MENELTFEDILKIFRKRFWWFFLTVVVTVVITLIYLFNATPIYEANTTLKIDPSQQSSVADIFGTQIGSTSSKISTEIELIKSRRNLEKVIDNLNLMEYFQAKSENPEEVTRNSVVRTLEEMITVSPVSDTNVVRISVQSEDKELARSIADNLAIVYNDLLKSLSQNEYTARRMFIEEQIPLAESDLNAAQDDLRNFKEENNIFLLDEEAKSILQFLVSYDQQINTYQIQMEETKIRLKTLNDTLKSMDQEIISSETISINPVVSNLRNQIVNIQVQLAGLEGTKSPSDPEVLRLREELSQAQEMLKNEISTIVTSQVKTANPQYSSLYSQLIEEQARQQVLQGTIQSLTTLRNTYQSQLNQLPALEQRLMNYEREVRVKENLYVLLLEKLEEAKIAEAGVIGTANIIDPAFVSPNPVKPNKTLTAAIGGVLGIFLGILVVFLIEYLDKKVKDENELKMIVKGYPVLGRIPHLHVDNETNDELIILRDPVSPISEAYKMLATNINFSNAKEPNVITFSSGGPAEGKTITAANVAISYAQSAKKTLLIDADMRRPRVEKILNLKSKNEGLVNYLLRGASIEQSVKKPFETLDNFFVLPVGTLPPNPTTVLTSNEFKELLDKLKEYYDKIIIDLPPIMVAPDAMIASRYSDGLVLVTRYGQTLKPTLKAAIENITTSGVKLIGTVINDVNEKSSNYYYYYYYYYSDDGDKSKTKRRRRKTRT</sequence>
<dbReference type="GO" id="GO:0042802">
    <property type="term" value="F:identical protein binding"/>
    <property type="evidence" value="ECO:0007669"/>
    <property type="project" value="UniProtKB-ARBA"/>
</dbReference>
<dbReference type="KEGG" id="pmo:Pmob_0944"/>
<dbReference type="GO" id="GO:0004715">
    <property type="term" value="F:non-membrane spanning protein tyrosine kinase activity"/>
    <property type="evidence" value="ECO:0007669"/>
    <property type="project" value="UniProtKB-EC"/>
</dbReference>
<feature type="transmembrane region" description="Helical" evidence="17">
    <location>
        <begin position="18"/>
        <end position="37"/>
    </location>
</feature>
<name>A9BJS3_PETMO</name>
<evidence type="ECO:0000256" key="5">
    <source>
        <dbReference type="ARBA" id="ARBA00022475"/>
    </source>
</evidence>
<keyword evidence="14" id="KW-0829">Tyrosine-protein kinase</keyword>
<evidence type="ECO:0000259" key="20">
    <source>
        <dbReference type="Pfam" id="PF13807"/>
    </source>
</evidence>
<keyword evidence="8 17" id="KW-0812">Transmembrane</keyword>
<dbReference type="Pfam" id="PF02706">
    <property type="entry name" value="Wzz"/>
    <property type="match status" value="1"/>
</dbReference>
<evidence type="ECO:0000256" key="13">
    <source>
        <dbReference type="ARBA" id="ARBA00023136"/>
    </source>
</evidence>
<evidence type="ECO:0000256" key="2">
    <source>
        <dbReference type="ARBA" id="ARBA00007316"/>
    </source>
</evidence>
<dbReference type="NCBIfam" id="TIGR01007">
    <property type="entry name" value="eps_fam"/>
    <property type="match status" value="1"/>
</dbReference>
<dbReference type="GO" id="GO:0005524">
    <property type="term" value="F:ATP binding"/>
    <property type="evidence" value="ECO:0007669"/>
    <property type="project" value="UniProtKB-KW"/>
</dbReference>
<dbReference type="eggNOG" id="COG3206">
    <property type="taxonomic scope" value="Bacteria"/>
</dbReference>
<keyword evidence="22" id="KW-1185">Reference proteome</keyword>
<evidence type="ECO:0000256" key="4">
    <source>
        <dbReference type="ARBA" id="ARBA00011903"/>
    </source>
</evidence>
<feature type="coiled-coil region" evidence="16">
    <location>
        <begin position="224"/>
        <end position="312"/>
    </location>
</feature>
<dbReference type="Proteomes" id="UP000000789">
    <property type="component" value="Chromosome"/>
</dbReference>
<keyword evidence="12 17" id="KW-1133">Transmembrane helix</keyword>
<evidence type="ECO:0000259" key="18">
    <source>
        <dbReference type="Pfam" id="PF02706"/>
    </source>
</evidence>
<dbReference type="InterPro" id="IPR003856">
    <property type="entry name" value="LPS_length_determ_N"/>
</dbReference>
<evidence type="ECO:0000256" key="15">
    <source>
        <dbReference type="ARBA" id="ARBA00051245"/>
    </source>
</evidence>
<gene>
    <name evidence="21" type="ordered locus">Pmob_0944</name>
</gene>
<evidence type="ECO:0000256" key="3">
    <source>
        <dbReference type="ARBA" id="ARBA00008883"/>
    </source>
</evidence>
<keyword evidence="13 17" id="KW-0472">Membrane</keyword>
<dbReference type="InterPro" id="IPR005702">
    <property type="entry name" value="Wzc-like_C"/>
</dbReference>
<dbReference type="InterPro" id="IPR025669">
    <property type="entry name" value="AAA_dom"/>
</dbReference>
<proteinExistence type="inferred from homology"/>
<dbReference type="eggNOG" id="COG0489">
    <property type="taxonomic scope" value="Bacteria"/>
</dbReference>
<dbReference type="Gene3D" id="3.40.50.300">
    <property type="entry name" value="P-loop containing nucleotide triphosphate hydrolases"/>
    <property type="match status" value="1"/>
</dbReference>